<name>K0KTR7_WICCF</name>
<dbReference type="InterPro" id="IPR019449">
    <property type="entry name" value="FMP27_WPPW_RBG"/>
</dbReference>
<dbReference type="InterPro" id="IPR019415">
    <property type="entry name" value="FMP27_SW_RBG"/>
</dbReference>
<dbReference type="eggNOG" id="KOG1910">
    <property type="taxonomic scope" value="Eukaryota"/>
</dbReference>
<comment type="caution">
    <text evidence="6">The sequence shown here is derived from an EMBL/GenBank/DDBJ whole genome shotgun (WGS) entry which is preliminary data.</text>
</comment>
<feature type="compositionally biased region" description="Low complexity" evidence="2">
    <location>
        <begin position="2448"/>
        <end position="2461"/>
    </location>
</feature>
<dbReference type="EMBL" id="CAIF01000254">
    <property type="protein sequence ID" value="CCH46576.1"/>
    <property type="molecule type" value="Genomic_DNA"/>
</dbReference>
<evidence type="ECO:0000256" key="1">
    <source>
        <dbReference type="SAM" id="Coils"/>
    </source>
</evidence>
<evidence type="ECO:0000259" key="4">
    <source>
        <dbReference type="SMART" id="SM01215"/>
    </source>
</evidence>
<evidence type="ECO:0000259" key="5">
    <source>
        <dbReference type="SMART" id="SM01216"/>
    </source>
</evidence>
<evidence type="ECO:0000256" key="2">
    <source>
        <dbReference type="SAM" id="MobiDB-lite"/>
    </source>
</evidence>
<evidence type="ECO:0000259" key="3">
    <source>
        <dbReference type="SMART" id="SM01214"/>
    </source>
</evidence>
<dbReference type="InterPro" id="IPR045167">
    <property type="entry name" value="Hobbit"/>
</dbReference>
<feature type="compositionally biased region" description="Acidic residues" evidence="2">
    <location>
        <begin position="2538"/>
        <end position="2547"/>
    </location>
</feature>
<dbReference type="SMART" id="SM01216">
    <property type="entry name" value="Fmp27_WPPW"/>
    <property type="match status" value="1"/>
</dbReference>
<dbReference type="InterPro" id="IPR019441">
    <property type="entry name" value="FMP27/BLTP2/Hobbit_GFWDK_RBG"/>
</dbReference>
<dbReference type="Pfam" id="PF10344">
    <property type="entry name" value="Hobbit"/>
    <property type="match status" value="1"/>
</dbReference>
<feature type="compositionally biased region" description="Low complexity" evidence="2">
    <location>
        <begin position="2409"/>
        <end position="2420"/>
    </location>
</feature>
<dbReference type="SMART" id="SM01215">
    <property type="entry name" value="Fmp27_SW"/>
    <property type="match status" value="1"/>
</dbReference>
<feature type="domain" description="FMP27/BLTP2/Hobbit GFWDK motif-containing RBG unit" evidence="3">
    <location>
        <begin position="1195"/>
        <end position="1353"/>
    </location>
</feature>
<feature type="compositionally biased region" description="Polar residues" evidence="2">
    <location>
        <begin position="2505"/>
        <end position="2514"/>
    </location>
</feature>
<dbReference type="PANTHER" id="PTHR15678:SF15">
    <property type="entry name" value="PROTEIN FMP27, MITOCHONDRIAL"/>
    <property type="match status" value="1"/>
</dbReference>
<dbReference type="SMART" id="SM01214">
    <property type="entry name" value="Fmp27_GFWDK"/>
    <property type="match status" value="1"/>
</dbReference>
<protein>
    <submittedName>
        <fullName evidence="6">Uncharacterized protein</fullName>
    </submittedName>
</protein>
<organism evidence="6 7">
    <name type="scientific">Wickerhamomyces ciferrii (strain ATCC 14091 / BCRC 22168 / CBS 111 / JCM 3599 / NBRC 0793 / NRRL Y-1031 F-60-10)</name>
    <name type="common">Yeast</name>
    <name type="synonym">Pichia ciferrii</name>
    <dbReference type="NCBI Taxonomy" id="1206466"/>
    <lineage>
        <taxon>Eukaryota</taxon>
        <taxon>Fungi</taxon>
        <taxon>Dikarya</taxon>
        <taxon>Ascomycota</taxon>
        <taxon>Saccharomycotina</taxon>
        <taxon>Saccharomycetes</taxon>
        <taxon>Phaffomycetales</taxon>
        <taxon>Wickerhamomycetaceae</taxon>
        <taxon>Wickerhamomyces</taxon>
    </lineage>
</organism>
<sequence length="2661" mass="306327">MDNVKFSIVLNDVDLKIKNVDKDEDDYSRQDEYKSFLNQDPGELDPNTPLHIFPQNFIIKSLIELYLLYFRFVGFKFSNLSINFEKLGLITNIDHIFTEIKVNRSKKKRNFGATLRLFHQSINGIEIFDAFTIGCNGALDFKTGELSKINLDVEMRNLSIPILSIIKTLPKKTKHKKQQWEPESDEFCSYSLAKMNKKLYIFCYFIKLIEKIDVAFQNMSINEIPLGDMEQIQSSNYEPLVKFELKINAFALTCQRMYFDSPGYGLTYTYEDKPFHLIYNFTEICFAMQSPKQDEYKPILTVPVMNFTGSSNVYFQTLEASKNNTHSDGKLLITGHLSDLILDLSSDDVANIVLAALDFLKVKKEFLFKQGVPTSSETSNSKVRSMFWFGAFPKLWPKFDVKLSIENPIILVKNPILDQFYRILVLRFALVSVQFRTEKTVDQDDNINFSASQIINLSNAKIKFRNTHEKIDVEVLKLEGIDLKQTINILPQLLVTTSLISNSTILDASDINVLHGINSLMSDLYWKIRPLVDQFKLDTGGYCLPESKPPVSQPKTSKSNDYIGEESFDDIIPPWLSHVVFISNNTEVLLGSRSLLIPKELVKNIDPLSENDLINGDLRKVGFSIEKWTIGFISQAAKTDYDSSTSSPSSLEDDDKGLLDSLAENESLKDSWNLKIESSHIVGKIHSESSHKNNKLVEKSFMKIPSSVLTVNPNPDNNSVLMIDFSLGKVDMFYSVITHFIIISSFHLLRNTVLEFFQYKKNPEVEAIPSCGPPKKKKSAKDILDKIQFTFNIDYLELIFVFPDRLKLRLEFNKLNALSLSNKPILINSHYLRICAESPTTAGYWARILTAVNGSTTVNIEDILNKDIEKVWFDLSNESCHLIIPHQFIIYKVFDNISVSIKTLKQLHYSLKNNTDEIIINPHAKPAEKIPRTRLKSSRLFFSMDDDPFEAELNMIFQVGLSEQKMRYEKTKLFDARLREEIQNNRQRSTKSNTFPVNFISNDVHSDLPTLSKRKKFQKFKPPTFSSIHHAASMDAIFSNGKQNGSENDSNNQQQQQQSLNFHKMFDAKEKALEKLYKLREGFSKSWIARIRAFKKNQEREFQQNFKFLWGNLDLSRLSEDFNRKVLDFVTAPSLFSLILEGVDLKIGPPSYGYEKIPDFLHDVGKGKPKDSEYSTLIPIHMDLRLDELRCHLRDYPLPFIYMPKVKGPESGTLPAVQIHGDIVIGENTIKSHKEVREVFVPLVPGCNEFDKDDRYSIEIPKTLTSIKFYTMLDLDLNSSDTTKVTWGTSYQPCIQQIMLNLDNFTKPPIDPSDKVGFWDKIRANFHARMKLNWNRGGRFDVLFKGTKNPYDICGKAAGFILGFKDDVVVNINEKDDPREFLATTAQELIFAVPNHIAEPLLVWSRETEKSVFLANQNTNYQSSTYGFYFGNDEIPDEAEVEIMTEHYLEKVAIRLSGGVKFNLALAFERKTDDGNDRTSNFISHDEITLVNPKYVEDRDAYDAYHHFRSHFIHMGITLISESDIAYNTIQLTPATFQHFFAFWRMFSNTFPVRHGKLFGPEKPTKKFARHLFTIKYKAIANPLFISHVYHDHESDSQDQDKFASVGMKARASQFTLDLHQRKELSYEHNQQLGVTKKIMKMGFNSGSISMSDLDLRTIHGKFELNKDLTMAKRRASGYKMEDNHEVEVMDGDKSWFDIHDFTEIGTATLDGFKSKVMIHPLMYTPSFMYYKKNDHGDKYQINFDTGKRTRPFGDESFHECLVHENNSAIVQQESLAERLEQLRSKRNEKVQDIEKLNNVSSHTPEIRRQIDQMRIEIKRLEHGLKFVQDIALAYQSRSPDDIVENSSFDFFVNDDFDKSPFKNKFIIHNMLLKWNDSNRDVVYKYVYLFELRQEISRYMQHRSMGQIDDIIETQERRANGTGVSRSGTHVTQATYESQNGVDNDHGHGYSKSIAETRASEKLKNFEDELYNLSFDLSCIVQENFLLKFITPQIQLQSESNKNSAVLVVSPNIELKVLAFDVNETDNEYHENIIEKRFGAILTDASAFVFYADDKTIRDNLFFSNSTYGSEKAWPPWLGVELCYDGSALKNNMLIEKNSIIVRYDKPDDSFFANERDNSINKLSCDLSEAIFRCDARQYYSLYNMIMNLLIYNEPRNQKLKEREAKMLLRLDVNDISNLKDRIVSLQDSIRQMTMIQNNLNGRRTILDDVERNDLLVVTNQKADAVIEVYLLMRVALMGGRQSKTSDDYLEWNIRADDIKLHMLDEDRLPFLDAILTNSHFKRVEGSDRSDSNFVSIERVELLNLEDRAELPILFAPYDIHKKSYKQHPKGKNSKSKEKSKPMIQVSWRMDNPVGGIRVIRRFEVELEPLELNIDQRLGDKVMKYAFPDESPLLLRNTVDNPDHENVHDNVNGNNNTNVNGKKDESMIDGDDLVDEIDVNRENLGVSNGNKTNGNNNNPNNLPSIAVDASSTFRSDYNVPKQEQQQVSPRRSFFSFRSRDEESFHNSQSSQHGSSIFDPSALSHQNNHTSTTAPLNDVFEENDEDDDELEEMVRRASNYLSIVSFRFKSCLVSITYRGHGAKRLINVSDFAFTLPEIIFTNKTWTLLDLTMAIKKLVIKALLSHSGSIIGNKLVQHKRKRVDGLRDIGDYASSRISSFRSN</sequence>
<feature type="region of interest" description="Disordered" evidence="2">
    <location>
        <begin position="2499"/>
        <end position="2547"/>
    </location>
</feature>
<dbReference type="STRING" id="1206466.K0KTR7"/>
<proteinExistence type="predicted"/>
<feature type="region of interest" description="Disordered" evidence="2">
    <location>
        <begin position="2404"/>
        <end position="2427"/>
    </location>
</feature>
<dbReference type="Proteomes" id="UP000009328">
    <property type="component" value="Unassembled WGS sequence"/>
</dbReference>
<evidence type="ECO:0000313" key="6">
    <source>
        <dbReference type="EMBL" id="CCH46576.1"/>
    </source>
</evidence>
<gene>
    <name evidence="6" type="ORF">BN7_6169</name>
</gene>
<keyword evidence="1" id="KW-0175">Coiled coil</keyword>
<keyword evidence="7" id="KW-1185">Reference proteome</keyword>
<dbReference type="PANTHER" id="PTHR15678">
    <property type="entry name" value="ANTIGEN MLAA-22-RELATED"/>
    <property type="match status" value="1"/>
</dbReference>
<accession>K0KTR7</accession>
<feature type="domain" description="FMP27 WPPW motif-containing RBG unit" evidence="5">
    <location>
        <begin position="1607"/>
        <end position="2083"/>
    </location>
</feature>
<feature type="compositionally biased region" description="Polar residues" evidence="2">
    <location>
        <begin position="2522"/>
        <end position="2534"/>
    </location>
</feature>
<reference evidence="6 7" key="1">
    <citation type="journal article" date="2012" name="Eukaryot. Cell">
        <title>Draft genome sequence of Wickerhamomyces ciferrii NRRL Y-1031 F-60-10.</title>
        <authorList>
            <person name="Schneider J."/>
            <person name="Andrea H."/>
            <person name="Blom J."/>
            <person name="Jaenicke S."/>
            <person name="Ruckert C."/>
            <person name="Schorsch C."/>
            <person name="Szczepanowski R."/>
            <person name="Farwick M."/>
            <person name="Goesmann A."/>
            <person name="Puhler A."/>
            <person name="Schaffer S."/>
            <person name="Tauch A."/>
            <person name="Kohler T."/>
            <person name="Brinkrolf K."/>
        </authorList>
    </citation>
    <scope>NUCLEOTIDE SEQUENCE [LARGE SCALE GENOMIC DNA]</scope>
    <source>
        <strain evidence="7">ATCC 14091 / BCRC 22168 / CBS 111 / JCM 3599 / NBRC 0793 / NRRL Y-1031 F-60-10</strain>
    </source>
</reference>
<dbReference type="HOGENOM" id="CLU_000740_0_0_1"/>
<feature type="coiled-coil region" evidence="1">
    <location>
        <begin position="1766"/>
        <end position="1800"/>
    </location>
</feature>
<evidence type="ECO:0000313" key="7">
    <source>
        <dbReference type="Proteomes" id="UP000009328"/>
    </source>
</evidence>
<feature type="region of interest" description="Disordered" evidence="2">
    <location>
        <begin position="2443"/>
        <end position="2466"/>
    </location>
</feature>
<dbReference type="FunCoup" id="K0KTR7">
    <property type="interactions" value="502"/>
</dbReference>
<dbReference type="InParanoid" id="K0KTR7"/>
<feature type="domain" description="FMP27 SW motif-containing RBG unit" evidence="4">
    <location>
        <begin position="1074"/>
        <end position="1177"/>
    </location>
</feature>